<evidence type="ECO:0008006" key="4">
    <source>
        <dbReference type="Google" id="ProtNLM"/>
    </source>
</evidence>
<dbReference type="Proteomes" id="UP000430232">
    <property type="component" value="Unassembled WGS sequence"/>
</dbReference>
<dbReference type="EMBL" id="VZOJ01000012">
    <property type="protein sequence ID" value="KAB0643430.1"/>
    <property type="molecule type" value="Genomic_DNA"/>
</dbReference>
<reference evidence="2 3" key="1">
    <citation type="submission" date="2019-09" db="EMBL/GenBank/DDBJ databases">
        <title>Draft genome sequences of 48 bacterial type strains from the CCUG.</title>
        <authorList>
            <person name="Tunovic T."/>
            <person name="Pineiro-Iglesias B."/>
            <person name="Unosson C."/>
            <person name="Inganas E."/>
            <person name="Ohlen M."/>
            <person name="Cardew S."/>
            <person name="Jensie-Markopoulos S."/>
            <person name="Salva-Serra F."/>
            <person name="Jaen-Luchoro D."/>
            <person name="Karlsson R."/>
            <person name="Svensson-Stadler L."/>
            <person name="Chun J."/>
            <person name="Moore E."/>
        </authorList>
    </citation>
    <scope>NUCLEOTIDE SEQUENCE [LARGE SCALE GENOMIC DNA]</scope>
    <source>
        <strain evidence="2 3">CCUG 54555</strain>
    </source>
</reference>
<comment type="caution">
    <text evidence="2">The sequence shown here is derived from an EMBL/GenBank/DDBJ whole genome shotgun (WGS) entry which is preliminary data.</text>
</comment>
<protein>
    <recommendedName>
        <fullName evidence="4">Fimbrial protein</fullName>
    </recommendedName>
</protein>
<feature type="signal peptide" evidence="1">
    <location>
        <begin position="1"/>
        <end position="19"/>
    </location>
</feature>
<dbReference type="GeneID" id="99787726"/>
<gene>
    <name evidence="2" type="ORF">F7R21_07045</name>
</gene>
<proteinExistence type="predicted"/>
<dbReference type="AlphaFoldDB" id="A0A6H9T3J6"/>
<evidence type="ECO:0000256" key="1">
    <source>
        <dbReference type="SAM" id="SignalP"/>
    </source>
</evidence>
<keyword evidence="1" id="KW-0732">Signal</keyword>
<accession>A0A6H9T3J6</accession>
<name>A0A6H9T3J6_9BURK</name>
<dbReference type="RefSeq" id="WP_151063589.1">
    <property type="nucleotide sequence ID" value="NZ_CABVPL010000002.1"/>
</dbReference>
<keyword evidence="3" id="KW-1185">Reference proteome</keyword>
<organism evidence="2 3">
    <name type="scientific">Burkholderia latens</name>
    <dbReference type="NCBI Taxonomy" id="488446"/>
    <lineage>
        <taxon>Bacteria</taxon>
        <taxon>Pseudomonadati</taxon>
        <taxon>Pseudomonadota</taxon>
        <taxon>Betaproteobacteria</taxon>
        <taxon>Burkholderiales</taxon>
        <taxon>Burkholderiaceae</taxon>
        <taxon>Burkholderia</taxon>
        <taxon>Burkholderia cepacia complex</taxon>
    </lineage>
</organism>
<evidence type="ECO:0000313" key="3">
    <source>
        <dbReference type="Proteomes" id="UP000430232"/>
    </source>
</evidence>
<sequence length="184" mass="19196">MKKLILAIAASACAMSAYAANPDPIDFKVQLAGKVPAPSVFDVTPDDKWDGSSIAMTTPDGWDGAVAGHQAEVAWNVKSTYGPVRIKLQSPLQGKEVSGENRGVLVHVNGESIEFQAAVFQSNGWWGTWGALNREDGFEALAAESAAKGGKARLRLSLGAPGGTPRSGTYTGSMTAIFETGVEG</sequence>
<evidence type="ECO:0000313" key="2">
    <source>
        <dbReference type="EMBL" id="KAB0643430.1"/>
    </source>
</evidence>
<feature type="chain" id="PRO_5026309409" description="Fimbrial protein" evidence="1">
    <location>
        <begin position="20"/>
        <end position="184"/>
    </location>
</feature>